<dbReference type="InterPro" id="IPR018060">
    <property type="entry name" value="HTH_AraC"/>
</dbReference>
<dbReference type="InterPro" id="IPR020449">
    <property type="entry name" value="Tscrpt_reg_AraC-type_HTH"/>
</dbReference>
<dbReference type="Gene3D" id="1.10.10.60">
    <property type="entry name" value="Homeodomain-like"/>
    <property type="match status" value="1"/>
</dbReference>
<feature type="coiled-coil region" evidence="4">
    <location>
        <begin position="150"/>
        <end position="177"/>
    </location>
</feature>
<keyword evidence="2" id="KW-0238">DNA-binding</keyword>
<dbReference type="GO" id="GO:0043565">
    <property type="term" value="F:sequence-specific DNA binding"/>
    <property type="evidence" value="ECO:0007669"/>
    <property type="project" value="InterPro"/>
</dbReference>
<evidence type="ECO:0000256" key="1">
    <source>
        <dbReference type="ARBA" id="ARBA00023015"/>
    </source>
</evidence>
<dbReference type="PANTHER" id="PTHR43280">
    <property type="entry name" value="ARAC-FAMILY TRANSCRIPTIONAL REGULATOR"/>
    <property type="match status" value="1"/>
</dbReference>
<evidence type="ECO:0000256" key="4">
    <source>
        <dbReference type="SAM" id="Coils"/>
    </source>
</evidence>
<comment type="caution">
    <text evidence="6">The sequence shown here is derived from an EMBL/GenBank/DDBJ whole genome shotgun (WGS) entry which is preliminary data.</text>
</comment>
<dbReference type="PRINTS" id="PR00032">
    <property type="entry name" value="HTHARAC"/>
</dbReference>
<sequence>MVYKSIYNISDIAAACNGLTSGKGLALIKAEPDNHTQLAYAMMDFTINGDKSNVITFFFIDEGEISITMDYMEHTIGSRTGFSIPPTAMVTSIKMSADIRAYVVIASAEFFDEIFLTRRPISISHALFLRRNNANGENGVNGYRFSLQDFIVLRKALENLETQMKRYSHKFQKELVNNAFSSLVYESANILFTEISRTEEIQKASSTDIFVEKFVKLLSAHGDKEHSPAFYADKLCISVQYLSLILKRLSGQTANDWIAGYLVTRAKIMLRNPALTIQQVASMLNFSDQSSFGKFFKKHTGITPKQYKDEIYY</sequence>
<dbReference type="SUPFAM" id="SSF46689">
    <property type="entry name" value="Homeodomain-like"/>
    <property type="match status" value="1"/>
</dbReference>
<dbReference type="SMART" id="SM00342">
    <property type="entry name" value="HTH_ARAC"/>
    <property type="match status" value="1"/>
</dbReference>
<keyword evidence="4" id="KW-0175">Coiled coil</keyword>
<proteinExistence type="predicted"/>
<feature type="domain" description="HTH araC/xylS-type" evidence="5">
    <location>
        <begin position="212"/>
        <end position="310"/>
    </location>
</feature>
<protein>
    <submittedName>
        <fullName evidence="6">AraC family transcriptional regulator</fullName>
    </submittedName>
</protein>
<evidence type="ECO:0000313" key="7">
    <source>
        <dbReference type="Proteomes" id="UP000823635"/>
    </source>
</evidence>
<reference evidence="6" key="1">
    <citation type="submission" date="2020-10" db="EMBL/GenBank/DDBJ databases">
        <authorList>
            <person name="Gilroy R."/>
        </authorList>
    </citation>
    <scope>NUCLEOTIDE SEQUENCE</scope>
    <source>
        <strain evidence="6">15467</strain>
    </source>
</reference>
<dbReference type="AlphaFoldDB" id="A0A9D9GYF4"/>
<gene>
    <name evidence="6" type="ORF">IAC68_07120</name>
</gene>
<evidence type="ECO:0000259" key="5">
    <source>
        <dbReference type="PROSITE" id="PS01124"/>
    </source>
</evidence>
<dbReference type="InterPro" id="IPR009057">
    <property type="entry name" value="Homeodomain-like_sf"/>
</dbReference>
<dbReference type="Proteomes" id="UP000823635">
    <property type="component" value="Unassembled WGS sequence"/>
</dbReference>
<evidence type="ECO:0000256" key="3">
    <source>
        <dbReference type="ARBA" id="ARBA00023163"/>
    </source>
</evidence>
<keyword evidence="1" id="KW-0805">Transcription regulation</keyword>
<dbReference type="PROSITE" id="PS01124">
    <property type="entry name" value="HTH_ARAC_FAMILY_2"/>
    <property type="match status" value="1"/>
</dbReference>
<keyword evidence="3" id="KW-0804">Transcription</keyword>
<organism evidence="6 7">
    <name type="scientific">Candidatus Egerieousia excrementavium</name>
    <dbReference type="NCBI Taxonomy" id="2840778"/>
    <lineage>
        <taxon>Bacteria</taxon>
        <taxon>Pseudomonadati</taxon>
        <taxon>Bacteroidota</taxon>
        <taxon>Bacteroidia</taxon>
        <taxon>Bacteroidales</taxon>
        <taxon>Candidatus Egerieousia</taxon>
    </lineage>
</organism>
<name>A0A9D9GYF4_9BACT</name>
<dbReference type="GO" id="GO:0003700">
    <property type="term" value="F:DNA-binding transcription factor activity"/>
    <property type="evidence" value="ECO:0007669"/>
    <property type="project" value="InterPro"/>
</dbReference>
<dbReference type="EMBL" id="JADINB010000151">
    <property type="protein sequence ID" value="MBO8429681.1"/>
    <property type="molecule type" value="Genomic_DNA"/>
</dbReference>
<evidence type="ECO:0000313" key="6">
    <source>
        <dbReference type="EMBL" id="MBO8429681.1"/>
    </source>
</evidence>
<reference evidence="6" key="2">
    <citation type="journal article" date="2021" name="PeerJ">
        <title>Extensive microbial diversity within the chicken gut microbiome revealed by metagenomics and culture.</title>
        <authorList>
            <person name="Gilroy R."/>
            <person name="Ravi A."/>
            <person name="Getino M."/>
            <person name="Pursley I."/>
            <person name="Horton D.L."/>
            <person name="Alikhan N.F."/>
            <person name="Baker D."/>
            <person name="Gharbi K."/>
            <person name="Hall N."/>
            <person name="Watson M."/>
            <person name="Adriaenssens E.M."/>
            <person name="Foster-Nyarko E."/>
            <person name="Jarju S."/>
            <person name="Secka A."/>
            <person name="Antonio M."/>
            <person name="Oren A."/>
            <person name="Chaudhuri R.R."/>
            <person name="La Ragione R."/>
            <person name="Hildebrand F."/>
            <person name="Pallen M.J."/>
        </authorList>
    </citation>
    <scope>NUCLEOTIDE SEQUENCE</scope>
    <source>
        <strain evidence="6">15467</strain>
    </source>
</reference>
<dbReference type="Pfam" id="PF12833">
    <property type="entry name" value="HTH_18"/>
    <property type="match status" value="1"/>
</dbReference>
<dbReference type="PANTHER" id="PTHR43280:SF32">
    <property type="entry name" value="TRANSCRIPTIONAL REGULATORY PROTEIN"/>
    <property type="match status" value="1"/>
</dbReference>
<evidence type="ECO:0000256" key="2">
    <source>
        <dbReference type="ARBA" id="ARBA00023125"/>
    </source>
</evidence>
<accession>A0A9D9GYF4</accession>